<dbReference type="InterPro" id="IPR021858">
    <property type="entry name" value="Fun_TF"/>
</dbReference>
<keyword evidence="2" id="KW-0238">DNA-binding</keyword>
<dbReference type="EMBL" id="CAJVOS010000027">
    <property type="protein sequence ID" value="CAG8126324.1"/>
    <property type="molecule type" value="Genomic_DNA"/>
</dbReference>
<keyword evidence="4" id="KW-0539">Nucleus</keyword>
<organism evidence="6 7">
    <name type="scientific">Penicillium olsonii</name>
    <dbReference type="NCBI Taxonomy" id="99116"/>
    <lineage>
        <taxon>Eukaryota</taxon>
        <taxon>Fungi</taxon>
        <taxon>Dikarya</taxon>
        <taxon>Ascomycota</taxon>
        <taxon>Pezizomycotina</taxon>
        <taxon>Eurotiomycetes</taxon>
        <taxon>Eurotiomycetidae</taxon>
        <taxon>Eurotiales</taxon>
        <taxon>Aspergillaceae</taxon>
        <taxon>Penicillium</taxon>
    </lineage>
</organism>
<dbReference type="GO" id="GO:0008270">
    <property type="term" value="F:zinc ion binding"/>
    <property type="evidence" value="ECO:0007669"/>
    <property type="project" value="InterPro"/>
</dbReference>
<dbReference type="Pfam" id="PF00172">
    <property type="entry name" value="Zn_clus"/>
    <property type="match status" value="1"/>
</dbReference>
<sequence>MVTRRSHNKSRHGCSSCKQRRVKCDEQRPTCGNCTQRQTECVYSAAGPYFFAGKQTRRSKVAESTAAADRSALWDATLNHPQPAEEPTSSASLDMEQLELVLQWIQHTHRLLARNEETRKVWEIAVLEEGLKAPFLMHGILGISALHLSCTREHDQSRWLSVAISHKNIALSMFSEQLSNIDKSNAKAMMGFAGLVVVFGLGSALTPGTDSGPSLEALIEIFTLSRGVQAVVNEEFQFLLQSNFAPIFQATPPEVPFPDHVVDAFDHLVELNNQIGQNADNHDPKGYERAIDQLRHLAAFTLAEPTTMTLVGGWAIRVTPEFLGALSCREPLALVVLAHFCGFLNMAHENWCVGPWGSLVLDEICHLLPPDWKHQVQWPIDQIQRTRNAQLNDPLTTT</sequence>
<keyword evidence="1" id="KW-0805">Transcription regulation</keyword>
<dbReference type="PANTHER" id="PTHR47784">
    <property type="entry name" value="STEROL UPTAKE CONTROL PROTEIN 2"/>
    <property type="match status" value="1"/>
</dbReference>
<feature type="domain" description="Zn(2)-C6 fungal-type" evidence="5">
    <location>
        <begin position="13"/>
        <end position="43"/>
    </location>
</feature>
<dbReference type="SUPFAM" id="SSF57701">
    <property type="entry name" value="Zn2/Cys6 DNA-binding domain"/>
    <property type="match status" value="1"/>
</dbReference>
<dbReference type="Gene3D" id="4.10.240.10">
    <property type="entry name" value="Zn(2)-C6 fungal-type DNA-binding domain"/>
    <property type="match status" value="1"/>
</dbReference>
<keyword evidence="7" id="KW-1185">Reference proteome</keyword>
<keyword evidence="3" id="KW-0804">Transcription</keyword>
<dbReference type="AlphaFoldDB" id="A0A9W4HUE3"/>
<dbReference type="OrthoDB" id="4937900at2759"/>
<evidence type="ECO:0000256" key="2">
    <source>
        <dbReference type="ARBA" id="ARBA00023125"/>
    </source>
</evidence>
<dbReference type="CDD" id="cd00067">
    <property type="entry name" value="GAL4"/>
    <property type="match status" value="1"/>
</dbReference>
<comment type="caution">
    <text evidence="6">The sequence shown here is derived from an EMBL/GenBank/DDBJ whole genome shotgun (WGS) entry which is preliminary data.</text>
</comment>
<evidence type="ECO:0000256" key="4">
    <source>
        <dbReference type="ARBA" id="ARBA00023242"/>
    </source>
</evidence>
<evidence type="ECO:0000256" key="1">
    <source>
        <dbReference type="ARBA" id="ARBA00023015"/>
    </source>
</evidence>
<proteinExistence type="predicted"/>
<reference evidence="6" key="1">
    <citation type="submission" date="2021-07" db="EMBL/GenBank/DDBJ databases">
        <authorList>
            <person name="Branca A.L. A."/>
        </authorList>
    </citation>
    <scope>NUCLEOTIDE SEQUENCE</scope>
</reference>
<dbReference type="PROSITE" id="PS00463">
    <property type="entry name" value="ZN2_CY6_FUNGAL_1"/>
    <property type="match status" value="1"/>
</dbReference>
<name>A0A9W4HUE3_PENOL</name>
<dbReference type="SMART" id="SM00066">
    <property type="entry name" value="GAL4"/>
    <property type="match status" value="1"/>
</dbReference>
<evidence type="ECO:0000259" key="5">
    <source>
        <dbReference type="PROSITE" id="PS50048"/>
    </source>
</evidence>
<evidence type="ECO:0000256" key="3">
    <source>
        <dbReference type="ARBA" id="ARBA00023163"/>
    </source>
</evidence>
<dbReference type="PROSITE" id="PS50048">
    <property type="entry name" value="ZN2_CY6_FUNGAL_2"/>
    <property type="match status" value="1"/>
</dbReference>
<dbReference type="Pfam" id="PF11951">
    <property type="entry name" value="Fungal_trans_2"/>
    <property type="match status" value="1"/>
</dbReference>
<dbReference type="Proteomes" id="UP001153618">
    <property type="component" value="Unassembled WGS sequence"/>
</dbReference>
<dbReference type="PANTHER" id="PTHR47784:SF5">
    <property type="entry name" value="STEROL UPTAKE CONTROL PROTEIN 2"/>
    <property type="match status" value="1"/>
</dbReference>
<dbReference type="InterPro" id="IPR036864">
    <property type="entry name" value="Zn2-C6_fun-type_DNA-bd_sf"/>
</dbReference>
<gene>
    <name evidence="6" type="ORF">POLS_LOCUS5383</name>
</gene>
<dbReference type="GO" id="GO:0003677">
    <property type="term" value="F:DNA binding"/>
    <property type="evidence" value="ECO:0007669"/>
    <property type="project" value="UniProtKB-KW"/>
</dbReference>
<evidence type="ECO:0000313" key="6">
    <source>
        <dbReference type="EMBL" id="CAG8126324.1"/>
    </source>
</evidence>
<dbReference type="GO" id="GO:0001228">
    <property type="term" value="F:DNA-binding transcription activator activity, RNA polymerase II-specific"/>
    <property type="evidence" value="ECO:0007669"/>
    <property type="project" value="TreeGrafter"/>
</dbReference>
<dbReference type="InterPro" id="IPR053157">
    <property type="entry name" value="Sterol_Uptake_Regulator"/>
</dbReference>
<protein>
    <recommendedName>
        <fullName evidence="5">Zn(2)-C6 fungal-type domain-containing protein</fullName>
    </recommendedName>
</protein>
<evidence type="ECO:0000313" key="7">
    <source>
        <dbReference type="Proteomes" id="UP001153618"/>
    </source>
</evidence>
<accession>A0A9W4HUE3</accession>
<dbReference type="InterPro" id="IPR001138">
    <property type="entry name" value="Zn2Cys6_DnaBD"/>
</dbReference>